<dbReference type="Proteomes" id="UP001139308">
    <property type="component" value="Unassembled WGS sequence"/>
</dbReference>
<accession>A0A9X1ULC8</accession>
<dbReference type="PROSITE" id="PS51502">
    <property type="entry name" value="S_R_A_B_BARREL"/>
    <property type="match status" value="1"/>
</dbReference>
<keyword evidence="3" id="KW-1185">Reference proteome</keyword>
<feature type="domain" description="Stress-response A/B barrel" evidence="1">
    <location>
        <begin position="2"/>
        <end position="97"/>
    </location>
</feature>
<dbReference type="Gene3D" id="3.30.70.100">
    <property type="match status" value="1"/>
</dbReference>
<evidence type="ECO:0000313" key="2">
    <source>
        <dbReference type="EMBL" id="MCG5077503.1"/>
    </source>
</evidence>
<evidence type="ECO:0000313" key="3">
    <source>
        <dbReference type="Proteomes" id="UP001139308"/>
    </source>
</evidence>
<dbReference type="SUPFAM" id="SSF54909">
    <property type="entry name" value="Dimeric alpha+beta barrel"/>
    <property type="match status" value="1"/>
</dbReference>
<evidence type="ECO:0000259" key="1">
    <source>
        <dbReference type="PROSITE" id="PS51502"/>
    </source>
</evidence>
<dbReference type="RefSeq" id="WP_238467403.1">
    <property type="nucleotide sequence ID" value="NZ_JAKLJA010000037.1"/>
</dbReference>
<name>A0A9X1ULC8_9BURK</name>
<dbReference type="Pfam" id="PF07876">
    <property type="entry name" value="Dabb"/>
    <property type="match status" value="1"/>
</dbReference>
<organism evidence="2 3">
    <name type="scientific">Paraburkholderia tagetis</name>
    <dbReference type="NCBI Taxonomy" id="2913261"/>
    <lineage>
        <taxon>Bacteria</taxon>
        <taxon>Pseudomonadati</taxon>
        <taxon>Pseudomonadota</taxon>
        <taxon>Betaproteobacteria</taxon>
        <taxon>Burkholderiales</taxon>
        <taxon>Burkholderiaceae</taxon>
        <taxon>Paraburkholderia</taxon>
    </lineage>
</organism>
<dbReference type="PANTHER" id="PTHR37832:SF1">
    <property type="entry name" value="STRESS-RESPONSE A_B BARREL DOMAIN-CONTAINING PROTEIN"/>
    <property type="match status" value="1"/>
</dbReference>
<dbReference type="InterPro" id="IPR013097">
    <property type="entry name" value="Dabb"/>
</dbReference>
<dbReference type="InterPro" id="IPR011008">
    <property type="entry name" value="Dimeric_a/b-barrel"/>
</dbReference>
<reference evidence="2" key="1">
    <citation type="submission" date="2022-01" db="EMBL/GenBank/DDBJ databases">
        <title>Genome sequence and assembly of Parabukholderia sp. RG36.</title>
        <authorList>
            <person name="Chhetri G."/>
        </authorList>
    </citation>
    <scope>NUCLEOTIDE SEQUENCE</scope>
    <source>
        <strain evidence="2">RG36</strain>
    </source>
</reference>
<gene>
    <name evidence="2" type="ORF">L5014_29880</name>
</gene>
<dbReference type="EMBL" id="JAKLJA010000037">
    <property type="protein sequence ID" value="MCG5077503.1"/>
    <property type="molecule type" value="Genomic_DNA"/>
</dbReference>
<sequence>MVKHIVMWNVRGETPAQKKEAATLVKTAFESLTGKIPGLTRLEVGLDVSAVDYACDVVLYSEFESQESLDAYATHPEHLRVKQLVGDVRIARHQVDYV</sequence>
<protein>
    <submittedName>
        <fullName evidence="2">Dabb family protein</fullName>
    </submittedName>
</protein>
<dbReference type="AlphaFoldDB" id="A0A9X1ULC8"/>
<dbReference type="PANTHER" id="PTHR37832">
    <property type="entry name" value="BLL2683 PROTEIN"/>
    <property type="match status" value="1"/>
</dbReference>
<comment type="caution">
    <text evidence="2">The sequence shown here is derived from an EMBL/GenBank/DDBJ whole genome shotgun (WGS) entry which is preliminary data.</text>
</comment>
<proteinExistence type="predicted"/>
<dbReference type="SMART" id="SM00886">
    <property type="entry name" value="Dabb"/>
    <property type="match status" value="1"/>
</dbReference>